<evidence type="ECO:0000313" key="2">
    <source>
        <dbReference type="EMBL" id="MCG2430863.1"/>
    </source>
</evidence>
<accession>A0A9X1QZP6</accession>
<dbReference type="AlphaFoldDB" id="A0A9X1QZP6"/>
<comment type="caution">
    <text evidence="2">The sequence shown here is derived from an EMBL/GenBank/DDBJ whole genome shotgun (WGS) entry which is preliminary data.</text>
</comment>
<evidence type="ECO:0008006" key="4">
    <source>
        <dbReference type="Google" id="ProtNLM"/>
    </source>
</evidence>
<organism evidence="2 3">
    <name type="scientific">Aequorivita xiaoshiensis</name>
    <dbReference type="NCBI Taxonomy" id="2874476"/>
    <lineage>
        <taxon>Bacteria</taxon>
        <taxon>Pseudomonadati</taxon>
        <taxon>Bacteroidota</taxon>
        <taxon>Flavobacteriia</taxon>
        <taxon>Flavobacteriales</taxon>
        <taxon>Flavobacteriaceae</taxon>
        <taxon>Aequorivita</taxon>
    </lineage>
</organism>
<proteinExistence type="predicted"/>
<evidence type="ECO:0000313" key="3">
    <source>
        <dbReference type="Proteomes" id="UP001139462"/>
    </source>
</evidence>
<keyword evidence="3" id="KW-1185">Reference proteome</keyword>
<feature type="chain" id="PRO_5040859436" description="Curlin associated repeat-containing protein" evidence="1">
    <location>
        <begin position="23"/>
        <end position="170"/>
    </location>
</feature>
<dbReference type="RefSeq" id="WP_237608027.1">
    <property type="nucleotide sequence ID" value="NZ_JAIRBB010000004.1"/>
</dbReference>
<feature type="signal peptide" evidence="1">
    <location>
        <begin position="1"/>
        <end position="22"/>
    </location>
</feature>
<keyword evidence="1" id="KW-0732">Signal</keyword>
<protein>
    <recommendedName>
        <fullName evidence="4">Curlin associated repeat-containing protein</fullName>
    </recommendedName>
</protein>
<gene>
    <name evidence="2" type="ORF">K8344_07000</name>
</gene>
<sequence>MKTFNIIIIVLAHFCFVNVSSAQTYKDKDNKALEKIHAKPSLYNVVASQNLPASNTSKSVFVQQIGNENTAFTFTKSNQSDVRLFQIGNRNDIGVFVSANKVSEDVLQIGDNHSFTDISGNKNGFHAANVVQFGANQNLIRLGSQNSMSDKMMVTMKGRNQTVIIRNLKN</sequence>
<evidence type="ECO:0000256" key="1">
    <source>
        <dbReference type="SAM" id="SignalP"/>
    </source>
</evidence>
<reference evidence="2" key="1">
    <citation type="submission" date="2021-09" db="EMBL/GenBank/DDBJ databases">
        <title>Genome of Aequorivita sp. strain F64183.</title>
        <authorList>
            <person name="Wang Y."/>
        </authorList>
    </citation>
    <scope>NUCLEOTIDE SEQUENCE</scope>
    <source>
        <strain evidence="2">F64183</strain>
    </source>
</reference>
<dbReference type="Proteomes" id="UP001139462">
    <property type="component" value="Unassembled WGS sequence"/>
</dbReference>
<dbReference type="EMBL" id="JAIRBB010000004">
    <property type="protein sequence ID" value="MCG2430863.1"/>
    <property type="molecule type" value="Genomic_DNA"/>
</dbReference>
<name>A0A9X1QZP6_9FLAO</name>